<comment type="caution">
    <text evidence="4">The sequence shown here is derived from an EMBL/GenBank/DDBJ whole genome shotgun (WGS) entry which is preliminary data.</text>
</comment>
<sequence length="239" mass="26037">MTPAATTPTHSSLLDPTSQTVIDTLYSQSRRQMMSAPMLRHYAPRLPSMLLKRPVRPPSDPSLFDDKLLPISAAQGNLLYLLVRAQRPRCVVEFGTSFGVSTIYLAAAMRDTGVGGHVIGTEMVPYKVAQARSNLTAAGLTDHVEIREGDARQTLRELDRPIDFLLLDGWPSLAIEVLQTAEPMLAKGALIAVDNIAHFSSELRSVTQRLSHPPYRSTLLPFKSGTLVSVHDGSGTSHA</sequence>
<keyword evidence="5" id="KW-1185">Reference proteome</keyword>
<dbReference type="GO" id="GO:0008168">
    <property type="term" value="F:methyltransferase activity"/>
    <property type="evidence" value="ECO:0007669"/>
    <property type="project" value="UniProtKB-KW"/>
</dbReference>
<dbReference type="PROSITE" id="PS51682">
    <property type="entry name" value="SAM_OMT_I"/>
    <property type="match status" value="1"/>
</dbReference>
<dbReference type="InterPro" id="IPR002935">
    <property type="entry name" value="SAM_O-MeTrfase"/>
</dbReference>
<protein>
    <submittedName>
        <fullName evidence="4">Class I SAM-dependent methyltransferase</fullName>
    </submittedName>
</protein>
<evidence type="ECO:0000256" key="1">
    <source>
        <dbReference type="ARBA" id="ARBA00022603"/>
    </source>
</evidence>
<name>A0ABT3CF22_9MYCO</name>
<dbReference type="Gene3D" id="3.40.50.150">
    <property type="entry name" value="Vaccinia Virus protein VP39"/>
    <property type="match status" value="1"/>
</dbReference>
<reference evidence="4 5" key="1">
    <citation type="journal article" date="2022" name="BMC Genomics">
        <title>Comparative genome analysis of mycobacteria focusing on tRNA and non-coding RNA.</title>
        <authorList>
            <person name="Behra P.R.K."/>
            <person name="Pettersson B.M.F."/>
            <person name="Ramesh M."/>
            <person name="Das S."/>
            <person name="Dasgupta S."/>
            <person name="Kirsebom L.A."/>
        </authorList>
    </citation>
    <scope>NUCLEOTIDE SEQUENCE [LARGE SCALE GENOMIC DNA]</scope>
    <source>
        <strain evidence="4 5">DSM 44078</strain>
    </source>
</reference>
<dbReference type="PANTHER" id="PTHR43167">
    <property type="entry name" value="PUTATIVE (AFU_ORTHOLOGUE AFUA_6G01830)-RELATED"/>
    <property type="match status" value="1"/>
</dbReference>
<dbReference type="PANTHER" id="PTHR43167:SF1">
    <property type="entry name" value="PUTATIVE (AFU_ORTHOLOGUE AFUA_6G01830)-RELATED"/>
    <property type="match status" value="1"/>
</dbReference>
<dbReference type="RefSeq" id="WP_264069138.1">
    <property type="nucleotide sequence ID" value="NZ_JACKTY010000031.1"/>
</dbReference>
<keyword evidence="3" id="KW-0949">S-adenosyl-L-methionine</keyword>
<dbReference type="Pfam" id="PF13578">
    <property type="entry name" value="Methyltransf_24"/>
    <property type="match status" value="1"/>
</dbReference>
<dbReference type="GO" id="GO:0032259">
    <property type="term" value="P:methylation"/>
    <property type="evidence" value="ECO:0007669"/>
    <property type="project" value="UniProtKB-KW"/>
</dbReference>
<dbReference type="InterPro" id="IPR029063">
    <property type="entry name" value="SAM-dependent_MTases_sf"/>
</dbReference>
<proteinExistence type="predicted"/>
<dbReference type="SUPFAM" id="SSF53335">
    <property type="entry name" value="S-adenosyl-L-methionine-dependent methyltransferases"/>
    <property type="match status" value="1"/>
</dbReference>
<dbReference type="EMBL" id="JACKTY010000031">
    <property type="protein sequence ID" value="MCV7228084.1"/>
    <property type="molecule type" value="Genomic_DNA"/>
</dbReference>
<evidence type="ECO:0000313" key="4">
    <source>
        <dbReference type="EMBL" id="MCV7228084.1"/>
    </source>
</evidence>
<gene>
    <name evidence="4" type="ORF">H7J73_18895</name>
</gene>
<organism evidence="4 5">
    <name type="scientific">Mycolicibacterium komossense</name>
    <dbReference type="NCBI Taxonomy" id="1779"/>
    <lineage>
        <taxon>Bacteria</taxon>
        <taxon>Bacillati</taxon>
        <taxon>Actinomycetota</taxon>
        <taxon>Actinomycetes</taxon>
        <taxon>Mycobacteriales</taxon>
        <taxon>Mycobacteriaceae</taxon>
        <taxon>Mycolicibacterium</taxon>
    </lineage>
</organism>
<keyword evidence="2" id="KW-0808">Transferase</keyword>
<keyword evidence="1 4" id="KW-0489">Methyltransferase</keyword>
<evidence type="ECO:0000313" key="5">
    <source>
        <dbReference type="Proteomes" id="UP001526201"/>
    </source>
</evidence>
<accession>A0ABT3CF22</accession>
<evidence type="ECO:0000256" key="2">
    <source>
        <dbReference type="ARBA" id="ARBA00022679"/>
    </source>
</evidence>
<dbReference type="Proteomes" id="UP001526201">
    <property type="component" value="Unassembled WGS sequence"/>
</dbReference>
<evidence type="ECO:0000256" key="3">
    <source>
        <dbReference type="ARBA" id="ARBA00022691"/>
    </source>
</evidence>